<feature type="non-terminal residue" evidence="1">
    <location>
        <position position="1"/>
    </location>
</feature>
<organism evidence="1 2">
    <name type="scientific">Ricinus communis</name>
    <name type="common">Castor bean</name>
    <dbReference type="NCBI Taxonomy" id="3988"/>
    <lineage>
        <taxon>Eukaryota</taxon>
        <taxon>Viridiplantae</taxon>
        <taxon>Streptophyta</taxon>
        <taxon>Embryophyta</taxon>
        <taxon>Tracheophyta</taxon>
        <taxon>Spermatophyta</taxon>
        <taxon>Magnoliopsida</taxon>
        <taxon>eudicotyledons</taxon>
        <taxon>Gunneridae</taxon>
        <taxon>Pentapetalae</taxon>
        <taxon>rosids</taxon>
        <taxon>fabids</taxon>
        <taxon>Malpighiales</taxon>
        <taxon>Euphorbiaceae</taxon>
        <taxon>Acalyphoideae</taxon>
        <taxon>Acalypheae</taxon>
        <taxon>Ricinus</taxon>
    </lineage>
</organism>
<dbReference type="Proteomes" id="UP000008311">
    <property type="component" value="Unassembled WGS sequence"/>
</dbReference>
<evidence type="ECO:0000313" key="1">
    <source>
        <dbReference type="EMBL" id="EEF33973.1"/>
    </source>
</evidence>
<protein>
    <submittedName>
        <fullName evidence="1">Uncharacterized protein</fullName>
    </submittedName>
</protein>
<sequence>VHEQGVYIRIGGGGSDVLIQMQREDYHNREEQQETECLRLSQKSEKEQWVSFSKGKI</sequence>
<gene>
    <name evidence="1" type="ORF">RCOM_1404580</name>
</gene>
<keyword evidence="2" id="KW-1185">Reference proteome</keyword>
<dbReference type="InParanoid" id="B9SQW1"/>
<dbReference type="EMBL" id="EQ974091">
    <property type="protein sequence ID" value="EEF33973.1"/>
    <property type="molecule type" value="Genomic_DNA"/>
</dbReference>
<evidence type="ECO:0000313" key="2">
    <source>
        <dbReference type="Proteomes" id="UP000008311"/>
    </source>
</evidence>
<dbReference type="AlphaFoldDB" id="B9SQW1"/>
<accession>B9SQW1</accession>
<proteinExistence type="predicted"/>
<name>B9SQW1_RICCO</name>
<reference evidence="2" key="1">
    <citation type="journal article" date="2010" name="Nat. Biotechnol.">
        <title>Draft genome sequence of the oilseed species Ricinus communis.</title>
        <authorList>
            <person name="Chan A.P."/>
            <person name="Crabtree J."/>
            <person name="Zhao Q."/>
            <person name="Lorenzi H."/>
            <person name="Orvis J."/>
            <person name="Puiu D."/>
            <person name="Melake-Berhan A."/>
            <person name="Jones K.M."/>
            <person name="Redman J."/>
            <person name="Chen G."/>
            <person name="Cahoon E.B."/>
            <person name="Gedil M."/>
            <person name="Stanke M."/>
            <person name="Haas B.J."/>
            <person name="Wortman J.R."/>
            <person name="Fraser-Liggett C.M."/>
            <person name="Ravel J."/>
            <person name="Rabinowicz P.D."/>
        </authorList>
    </citation>
    <scope>NUCLEOTIDE SEQUENCE [LARGE SCALE GENOMIC DNA]</scope>
    <source>
        <strain evidence="2">cv. Hale</strain>
    </source>
</reference>